<keyword evidence="3" id="KW-1185">Reference proteome</keyword>
<comment type="caution">
    <text evidence="2">The sequence shown here is derived from an EMBL/GenBank/DDBJ whole genome shotgun (WGS) entry which is preliminary data.</text>
</comment>
<dbReference type="PANTHER" id="PTHR43591:SF24">
    <property type="entry name" value="2-METHOXY-6-POLYPRENYL-1,4-BENZOQUINOL METHYLASE, MITOCHONDRIAL"/>
    <property type="match status" value="1"/>
</dbReference>
<organism evidence="2 3">
    <name type="scientific">Asanoa siamensis</name>
    <dbReference type="NCBI Taxonomy" id="926357"/>
    <lineage>
        <taxon>Bacteria</taxon>
        <taxon>Bacillati</taxon>
        <taxon>Actinomycetota</taxon>
        <taxon>Actinomycetes</taxon>
        <taxon>Micromonosporales</taxon>
        <taxon>Micromonosporaceae</taxon>
        <taxon>Asanoa</taxon>
    </lineage>
</organism>
<evidence type="ECO:0000313" key="3">
    <source>
        <dbReference type="Proteomes" id="UP000604117"/>
    </source>
</evidence>
<dbReference type="InterPro" id="IPR029063">
    <property type="entry name" value="SAM-dependent_MTases_sf"/>
</dbReference>
<dbReference type="PANTHER" id="PTHR43591">
    <property type="entry name" value="METHYLTRANSFERASE"/>
    <property type="match status" value="1"/>
</dbReference>
<evidence type="ECO:0000313" key="2">
    <source>
        <dbReference type="EMBL" id="GIF76520.1"/>
    </source>
</evidence>
<accession>A0ABQ4CZ18</accession>
<dbReference type="EMBL" id="BONE01000063">
    <property type="protein sequence ID" value="GIF76520.1"/>
    <property type="molecule type" value="Genomic_DNA"/>
</dbReference>
<proteinExistence type="predicted"/>
<name>A0ABQ4CZ18_9ACTN</name>
<feature type="domain" description="Methyltransferase type 11" evidence="1">
    <location>
        <begin position="45"/>
        <end position="133"/>
    </location>
</feature>
<gene>
    <name evidence="2" type="ORF">Asi02nite_60380</name>
</gene>
<sequence length="203" mass="21892">MSDETIETYDQISIEYARRKSPVGDRLRVDLDGLAEALPPGARVLDVGCGPGREIDLLRARGFQVTGVDLSIGQLRTGGRGGVAQADMRHLPVATGSVDAVWCQAALLHLPRASVPAALAEFARVVRPGGGLYLQVAEGDGADWEVATNYASALRRWFTYHRESDLTALLATAGFAVRRVRRNAGLRDWLALHARRDGGFGNS</sequence>
<evidence type="ECO:0000259" key="1">
    <source>
        <dbReference type="Pfam" id="PF08241"/>
    </source>
</evidence>
<dbReference type="Gene3D" id="3.40.50.150">
    <property type="entry name" value="Vaccinia Virus protein VP39"/>
    <property type="match status" value="1"/>
</dbReference>
<dbReference type="SUPFAM" id="SSF53335">
    <property type="entry name" value="S-adenosyl-L-methionine-dependent methyltransferases"/>
    <property type="match status" value="1"/>
</dbReference>
<protein>
    <recommendedName>
        <fullName evidence="1">Methyltransferase type 11 domain-containing protein</fullName>
    </recommendedName>
</protein>
<dbReference type="Pfam" id="PF08241">
    <property type="entry name" value="Methyltransf_11"/>
    <property type="match status" value="1"/>
</dbReference>
<dbReference type="InterPro" id="IPR013216">
    <property type="entry name" value="Methyltransf_11"/>
</dbReference>
<reference evidence="2 3" key="1">
    <citation type="submission" date="2021-01" db="EMBL/GenBank/DDBJ databases">
        <title>Whole genome shotgun sequence of Asanoa siamensis NBRC 107932.</title>
        <authorList>
            <person name="Komaki H."/>
            <person name="Tamura T."/>
        </authorList>
    </citation>
    <scope>NUCLEOTIDE SEQUENCE [LARGE SCALE GENOMIC DNA]</scope>
    <source>
        <strain evidence="2 3">NBRC 107932</strain>
    </source>
</reference>
<dbReference type="RefSeq" id="WP_203717392.1">
    <property type="nucleotide sequence ID" value="NZ_BONE01000063.1"/>
</dbReference>
<dbReference type="Proteomes" id="UP000604117">
    <property type="component" value="Unassembled WGS sequence"/>
</dbReference>
<dbReference type="CDD" id="cd02440">
    <property type="entry name" value="AdoMet_MTases"/>
    <property type="match status" value="1"/>
</dbReference>